<evidence type="ECO:0008006" key="4">
    <source>
        <dbReference type="Google" id="ProtNLM"/>
    </source>
</evidence>
<organism evidence="2 3">
    <name type="scientific">Papaver atlanticum</name>
    <dbReference type="NCBI Taxonomy" id="357466"/>
    <lineage>
        <taxon>Eukaryota</taxon>
        <taxon>Viridiplantae</taxon>
        <taxon>Streptophyta</taxon>
        <taxon>Embryophyta</taxon>
        <taxon>Tracheophyta</taxon>
        <taxon>Spermatophyta</taxon>
        <taxon>Magnoliopsida</taxon>
        <taxon>Ranunculales</taxon>
        <taxon>Papaveraceae</taxon>
        <taxon>Papaveroideae</taxon>
        <taxon>Papaver</taxon>
    </lineage>
</organism>
<evidence type="ECO:0000256" key="1">
    <source>
        <dbReference type="SAM" id="SignalP"/>
    </source>
</evidence>
<dbReference type="GO" id="GO:0004190">
    <property type="term" value="F:aspartic-type endopeptidase activity"/>
    <property type="evidence" value="ECO:0007669"/>
    <property type="project" value="InterPro"/>
</dbReference>
<dbReference type="InterPro" id="IPR001461">
    <property type="entry name" value="Aspartic_peptidase_A1"/>
</dbReference>
<dbReference type="SUPFAM" id="SSF50630">
    <property type="entry name" value="Acid proteases"/>
    <property type="match status" value="1"/>
</dbReference>
<gene>
    <name evidence="2" type="ORF">MKW98_006427</name>
</gene>
<dbReference type="InterPro" id="IPR021109">
    <property type="entry name" value="Peptidase_aspartic_dom_sf"/>
</dbReference>
<reference evidence="2" key="1">
    <citation type="submission" date="2022-04" db="EMBL/GenBank/DDBJ databases">
        <title>A functionally conserved STORR gene fusion in Papaver species that diverged 16.8 million years ago.</title>
        <authorList>
            <person name="Catania T."/>
        </authorList>
    </citation>
    <scope>NUCLEOTIDE SEQUENCE</scope>
    <source>
        <strain evidence="2">S-188037</strain>
    </source>
</reference>
<keyword evidence="1" id="KW-0732">Signal</keyword>
<dbReference type="Proteomes" id="UP001202328">
    <property type="component" value="Unassembled WGS sequence"/>
</dbReference>
<dbReference type="Gene3D" id="2.40.70.10">
    <property type="entry name" value="Acid Proteases"/>
    <property type="match status" value="1"/>
</dbReference>
<dbReference type="GO" id="GO:0006508">
    <property type="term" value="P:proteolysis"/>
    <property type="evidence" value="ECO:0007669"/>
    <property type="project" value="InterPro"/>
</dbReference>
<protein>
    <recommendedName>
        <fullName evidence="4">Peptidase A1 domain-containing protein</fullName>
    </recommendedName>
</protein>
<accession>A0AAD4RVW7</accession>
<dbReference type="PANTHER" id="PTHR13683:SF768">
    <property type="entry name" value="EUKARYOTIC ASPARTYL PROTEASE FAMILY PROTEIN"/>
    <property type="match status" value="1"/>
</dbReference>
<proteinExistence type="predicted"/>
<dbReference type="AlphaFoldDB" id="A0AAD4RVW7"/>
<comment type="caution">
    <text evidence="2">The sequence shown here is derived from an EMBL/GenBank/DDBJ whole genome shotgun (WGS) entry which is preliminary data.</text>
</comment>
<evidence type="ECO:0000313" key="2">
    <source>
        <dbReference type="EMBL" id="KAI3833328.1"/>
    </source>
</evidence>
<evidence type="ECO:0000313" key="3">
    <source>
        <dbReference type="Proteomes" id="UP001202328"/>
    </source>
</evidence>
<dbReference type="PANTHER" id="PTHR13683">
    <property type="entry name" value="ASPARTYL PROTEASES"/>
    <property type="match status" value="1"/>
</dbReference>
<sequence length="277" mass="30494">MGKILISVVLFLLSISQTENNQSHHGRLLASDDDFPFHGRGVIDSGLHCVEIPSASPFPHMGIAGDSSWVQSCCNQHPCPKTSKYIITYILHYISFDDLSSKNTTKIAATSRATFGYGLEGKALSGPYDPSHDLVVSGNVTKKKFSHCLDGRNGFGIAVVGDVVQRNLTTTPLFSNHSSYYVIMKSIEVGKDVLNFSTVVYPVGVSDEVVPVQDGRRTMMDSGTAMAYFPEGIFKKLYKMVMSSQLNSGLETRIVQDNYTCFLFNKRFDLRHGLCGL</sequence>
<name>A0AAD4RVW7_9MAGN</name>
<keyword evidence="3" id="KW-1185">Reference proteome</keyword>
<dbReference type="EMBL" id="JAJJMB010017971">
    <property type="protein sequence ID" value="KAI3833328.1"/>
    <property type="molecule type" value="Genomic_DNA"/>
</dbReference>
<feature type="chain" id="PRO_5042072347" description="Peptidase A1 domain-containing protein" evidence="1">
    <location>
        <begin position="19"/>
        <end position="277"/>
    </location>
</feature>
<feature type="signal peptide" evidence="1">
    <location>
        <begin position="1"/>
        <end position="18"/>
    </location>
</feature>